<dbReference type="InterPro" id="IPR006311">
    <property type="entry name" value="TAT_signal"/>
</dbReference>
<dbReference type="Proteomes" id="UP000638560">
    <property type="component" value="Unassembled WGS sequence"/>
</dbReference>
<organism evidence="1 2">
    <name type="scientific">Plantactinospora alkalitolerans</name>
    <dbReference type="NCBI Taxonomy" id="2789879"/>
    <lineage>
        <taxon>Bacteria</taxon>
        <taxon>Bacillati</taxon>
        <taxon>Actinomycetota</taxon>
        <taxon>Actinomycetes</taxon>
        <taxon>Micromonosporales</taxon>
        <taxon>Micromonosporaceae</taxon>
        <taxon>Plantactinospora</taxon>
    </lineage>
</organism>
<dbReference type="Gene3D" id="2.160.20.10">
    <property type="entry name" value="Single-stranded right-handed beta-helix, Pectin lyase-like"/>
    <property type="match status" value="1"/>
</dbReference>
<proteinExistence type="predicted"/>
<sequence>MSQSSPEPSAGHARRALLRGGGLAVAGLAGVSAVALDAAPASAAAVGPWEYVAPGGSIQSAINAGAKAIQLGAGVYTITTPIVPTAGCTIRGVGQKTEIVAGSAMAAMIAVGQGKAIDGVYLGDLVLDCATKATTGIDLYIVGTTGNYKGEPDSMCRLDNLWVYSPVVDGVVYRGTDTQATSTSRVRVRGAGQYGFHIDAPDNWWTSCEATTRSSTGANAGFYVGTNAANNFFQACKAWYVRGYGWHVKANRNKFIGCEAQDTKSHGWYIEWDRNTFVGCVADTAGMYDVDGAADTADGFYVADGAATALVGCQSFDRRPGGRAAQQRYGFSVPTTMVSGGRLVGATGWDNTGGLIRQR</sequence>
<dbReference type="SUPFAM" id="SSF51126">
    <property type="entry name" value="Pectin lyase-like"/>
    <property type="match status" value="1"/>
</dbReference>
<keyword evidence="2" id="KW-1185">Reference proteome</keyword>
<evidence type="ECO:0000313" key="1">
    <source>
        <dbReference type="EMBL" id="MBF9130248.1"/>
    </source>
</evidence>
<dbReference type="EMBL" id="JADPUN010000148">
    <property type="protein sequence ID" value="MBF9130248.1"/>
    <property type="molecule type" value="Genomic_DNA"/>
</dbReference>
<reference evidence="1 2" key="1">
    <citation type="submission" date="2020-11" db="EMBL/GenBank/DDBJ databases">
        <title>A novel isolate from a Black sea contaminated sediment with potential to produce alkanes: Plantactinospora alkalitolerans sp. nov.</title>
        <authorList>
            <person name="Carro L."/>
            <person name="Veyisoglu A."/>
            <person name="Guven K."/>
            <person name="Schumann P."/>
            <person name="Klenk H.-P."/>
            <person name="Sahin N."/>
        </authorList>
    </citation>
    <scope>NUCLEOTIDE SEQUENCE [LARGE SCALE GENOMIC DNA]</scope>
    <source>
        <strain evidence="1 2">S1510</strain>
    </source>
</reference>
<protein>
    <submittedName>
        <fullName evidence="1">Uncharacterized protein</fullName>
    </submittedName>
</protein>
<dbReference type="PROSITE" id="PS51318">
    <property type="entry name" value="TAT"/>
    <property type="match status" value="1"/>
</dbReference>
<name>A0ABS0GVL0_9ACTN</name>
<accession>A0ABS0GVL0</accession>
<gene>
    <name evidence="1" type="ORF">I0C86_14975</name>
</gene>
<dbReference type="InterPro" id="IPR012334">
    <property type="entry name" value="Pectin_lyas_fold"/>
</dbReference>
<dbReference type="InterPro" id="IPR011050">
    <property type="entry name" value="Pectin_lyase_fold/virulence"/>
</dbReference>
<evidence type="ECO:0000313" key="2">
    <source>
        <dbReference type="Proteomes" id="UP000638560"/>
    </source>
</evidence>
<dbReference type="RefSeq" id="WP_196201825.1">
    <property type="nucleotide sequence ID" value="NZ_JADPUN010000148.1"/>
</dbReference>
<comment type="caution">
    <text evidence="1">The sequence shown here is derived from an EMBL/GenBank/DDBJ whole genome shotgun (WGS) entry which is preliminary data.</text>
</comment>